<dbReference type="CDD" id="cd20293">
    <property type="entry name" value="cupin_HutD_N"/>
    <property type="match status" value="1"/>
</dbReference>
<dbReference type="PANTHER" id="PTHR37943:SF1">
    <property type="entry name" value="PROTEIN VES"/>
    <property type="match status" value="1"/>
</dbReference>
<dbReference type="InterPro" id="IPR010282">
    <property type="entry name" value="Uncharacterised_HutD/Ves"/>
</dbReference>
<evidence type="ECO:0008006" key="3">
    <source>
        <dbReference type="Google" id="ProtNLM"/>
    </source>
</evidence>
<gene>
    <name evidence="1" type="ORF">GCM10011487_42480</name>
</gene>
<dbReference type="Proteomes" id="UP000445000">
    <property type="component" value="Unassembled WGS sequence"/>
</dbReference>
<dbReference type="AlphaFoldDB" id="A0A829YHF9"/>
<comment type="caution">
    <text evidence="1">The sequence shown here is derived from an EMBL/GenBank/DDBJ whole genome shotgun (WGS) entry which is preliminary data.</text>
</comment>
<organism evidence="1 2">
    <name type="scientific">Steroidobacter agaridevorans</name>
    <dbReference type="NCBI Taxonomy" id="2695856"/>
    <lineage>
        <taxon>Bacteria</taxon>
        <taxon>Pseudomonadati</taxon>
        <taxon>Pseudomonadota</taxon>
        <taxon>Gammaproteobacteria</taxon>
        <taxon>Steroidobacterales</taxon>
        <taxon>Steroidobacteraceae</taxon>
        <taxon>Steroidobacter</taxon>
    </lineage>
</organism>
<dbReference type="RefSeq" id="WP_161813909.1">
    <property type="nucleotide sequence ID" value="NZ_BLJO01000001.1"/>
</dbReference>
<name>A0A829YHF9_9GAMM</name>
<dbReference type="InterPro" id="IPR014710">
    <property type="entry name" value="RmlC-like_jellyroll"/>
</dbReference>
<dbReference type="Pfam" id="PF05962">
    <property type="entry name" value="HutD"/>
    <property type="match status" value="1"/>
</dbReference>
<dbReference type="EMBL" id="BLJN01000004">
    <property type="protein sequence ID" value="GFE82248.1"/>
    <property type="molecule type" value="Genomic_DNA"/>
</dbReference>
<dbReference type="PANTHER" id="PTHR37943">
    <property type="entry name" value="PROTEIN VES"/>
    <property type="match status" value="1"/>
</dbReference>
<proteinExistence type="predicted"/>
<reference evidence="2" key="1">
    <citation type="submission" date="2020-01" db="EMBL/GenBank/DDBJ databases">
        <title>'Steroidobacter agaridevorans' sp. nov., agar-degrading bacteria isolated from rhizosphere soils.</title>
        <authorList>
            <person name="Ikenaga M."/>
            <person name="Kataoka M."/>
            <person name="Murouchi A."/>
            <person name="Katsuragi S."/>
            <person name="Sakai M."/>
        </authorList>
    </citation>
    <scope>NUCLEOTIDE SEQUENCE [LARGE SCALE GENOMIC DNA]</scope>
    <source>
        <strain evidence="2">YU21-B</strain>
    </source>
</reference>
<dbReference type="SUPFAM" id="SSF51182">
    <property type="entry name" value="RmlC-like cupins"/>
    <property type="match status" value="1"/>
</dbReference>
<protein>
    <recommendedName>
        <fullName evidence="3">HutD family protein</fullName>
    </recommendedName>
</protein>
<evidence type="ECO:0000313" key="2">
    <source>
        <dbReference type="Proteomes" id="UP000445000"/>
    </source>
</evidence>
<dbReference type="InterPro" id="IPR011051">
    <property type="entry name" value="RmlC_Cupin_sf"/>
</dbReference>
<sequence>MNVLRAAAHRRMPWKNGGGETSEIAISPPGATLDSLDWRVSMAVVAQDGPFSIFPDIDRTLCILDGQGMALDFGAAGGTRTVTRDTAPFPFPADLPVQARLLAGTIADLNVMTRRGRYRHSVDRLVVDRHLTLDLRAEESLLFCADGAVSCAIEGESEIQLGARDCVLMQSPPGVLTLSAARSSASVFLIQLYRTIARNASRN</sequence>
<evidence type="ECO:0000313" key="1">
    <source>
        <dbReference type="EMBL" id="GFE82248.1"/>
    </source>
</evidence>
<dbReference type="Gene3D" id="2.60.120.10">
    <property type="entry name" value="Jelly Rolls"/>
    <property type="match status" value="2"/>
</dbReference>
<accession>A0A829YHF9</accession>
<keyword evidence="2" id="KW-1185">Reference proteome</keyword>